<dbReference type="PANTHER" id="PTHR36919:SF2">
    <property type="entry name" value="BLL6627 PROTEIN"/>
    <property type="match status" value="1"/>
</dbReference>
<evidence type="ECO:0000256" key="1">
    <source>
        <dbReference type="SAM" id="SignalP"/>
    </source>
</evidence>
<evidence type="ECO:0000313" key="3">
    <source>
        <dbReference type="EMBL" id="KAB1064065.1"/>
    </source>
</evidence>
<proteinExistence type="predicted"/>
<keyword evidence="4" id="KW-1185">Reference proteome</keyword>
<dbReference type="Proteomes" id="UP000435357">
    <property type="component" value="Unassembled WGS sequence"/>
</dbReference>
<dbReference type="InterPro" id="IPR019223">
    <property type="entry name" value="DUF2147"/>
</dbReference>
<keyword evidence="1" id="KW-0732">Signal</keyword>
<dbReference type="OrthoDB" id="9814399at2"/>
<feature type="domain" description="DUF2147" evidence="2">
    <location>
        <begin position="26"/>
        <end position="142"/>
    </location>
</feature>
<sequence length="144" mass="16486">MKAILIAVAVLFSTSLFAQNADAVLGKWETKNGKSHVEIYKKDGEYYGKIVWLKEPLNEEGKPKVDKNNPEEDMRSRPLKGLELLREFEYDADDEMWEDGEIYDPESGDTYSCEMSLEGDNKLKVRGYLGISLLGRTTVWTRVE</sequence>
<dbReference type="AlphaFoldDB" id="A0A6N6MAG3"/>
<accession>A0A6N6MAG3</accession>
<dbReference type="Gene3D" id="2.40.128.520">
    <property type="match status" value="1"/>
</dbReference>
<gene>
    <name evidence="3" type="ORF">F3059_08510</name>
</gene>
<evidence type="ECO:0000259" key="2">
    <source>
        <dbReference type="Pfam" id="PF09917"/>
    </source>
</evidence>
<evidence type="ECO:0000313" key="4">
    <source>
        <dbReference type="Proteomes" id="UP000435357"/>
    </source>
</evidence>
<protein>
    <submittedName>
        <fullName evidence="3">DUF2147 domain-containing protein</fullName>
    </submittedName>
</protein>
<dbReference type="RefSeq" id="WP_151168201.1">
    <property type="nucleotide sequence ID" value="NZ_WACR01000006.1"/>
</dbReference>
<dbReference type="EMBL" id="WACR01000006">
    <property type="protein sequence ID" value="KAB1064065.1"/>
    <property type="molecule type" value="Genomic_DNA"/>
</dbReference>
<name>A0A6N6MAG3_9FLAO</name>
<organism evidence="3 4">
    <name type="scientific">Salibacter halophilus</name>
    <dbReference type="NCBI Taxonomy" id="1803916"/>
    <lineage>
        <taxon>Bacteria</taxon>
        <taxon>Pseudomonadati</taxon>
        <taxon>Bacteroidota</taxon>
        <taxon>Flavobacteriia</taxon>
        <taxon>Flavobacteriales</taxon>
        <taxon>Salibacteraceae</taxon>
        <taxon>Salibacter</taxon>
    </lineage>
</organism>
<feature type="chain" id="PRO_5026801218" evidence="1">
    <location>
        <begin position="19"/>
        <end position="144"/>
    </location>
</feature>
<comment type="caution">
    <text evidence="3">The sequence shown here is derived from an EMBL/GenBank/DDBJ whole genome shotgun (WGS) entry which is preliminary data.</text>
</comment>
<dbReference type="Pfam" id="PF09917">
    <property type="entry name" value="DUF2147"/>
    <property type="match status" value="1"/>
</dbReference>
<dbReference type="PANTHER" id="PTHR36919">
    <property type="entry name" value="BLR1215 PROTEIN"/>
    <property type="match status" value="1"/>
</dbReference>
<reference evidence="3 4" key="1">
    <citation type="submission" date="2019-09" db="EMBL/GenBank/DDBJ databases">
        <title>Genomes of Cryomorphaceae.</title>
        <authorList>
            <person name="Bowman J.P."/>
        </authorList>
    </citation>
    <scope>NUCLEOTIDE SEQUENCE [LARGE SCALE GENOMIC DNA]</scope>
    <source>
        <strain evidence="3 4">KCTC 52047</strain>
    </source>
</reference>
<feature type="signal peptide" evidence="1">
    <location>
        <begin position="1"/>
        <end position="18"/>
    </location>
</feature>